<dbReference type="Proteomes" id="UP000198440">
    <property type="component" value="Unassembled WGS sequence"/>
</dbReference>
<organism evidence="1 2">
    <name type="scientific">Antarctobacter heliothermus</name>
    <dbReference type="NCBI Taxonomy" id="74033"/>
    <lineage>
        <taxon>Bacteria</taxon>
        <taxon>Pseudomonadati</taxon>
        <taxon>Pseudomonadota</taxon>
        <taxon>Alphaproteobacteria</taxon>
        <taxon>Rhodobacterales</taxon>
        <taxon>Roseobacteraceae</taxon>
        <taxon>Antarctobacter</taxon>
    </lineage>
</organism>
<evidence type="ECO:0000313" key="2">
    <source>
        <dbReference type="Proteomes" id="UP000198440"/>
    </source>
</evidence>
<reference evidence="1 2" key="1">
    <citation type="submission" date="2017-06" db="EMBL/GenBank/DDBJ databases">
        <authorList>
            <person name="Kim H.J."/>
            <person name="Triplett B.A."/>
        </authorList>
    </citation>
    <scope>NUCLEOTIDE SEQUENCE [LARGE SCALE GENOMIC DNA]</scope>
    <source>
        <strain evidence="1 2">DSM 11445</strain>
    </source>
</reference>
<sequence>MPSSLELAINELPIPVAKLFREIHEHPDFTCASLKIQMTVHFRGQKVGGLNRRSSEWYFSRIFVADHGGGTIPEKHGFAKTLKRPDHEYWGRCGAGSSEAFRTALIDMTGVSL</sequence>
<name>A0A239JVB9_9RHOB</name>
<accession>A0A239JVB9</accession>
<dbReference type="RefSeq" id="WP_089279800.1">
    <property type="nucleotide sequence ID" value="NZ_FZON01000057.1"/>
</dbReference>
<evidence type="ECO:0000313" key="1">
    <source>
        <dbReference type="EMBL" id="SNT09857.1"/>
    </source>
</evidence>
<protein>
    <submittedName>
        <fullName evidence="1">Uncharacterized protein</fullName>
    </submittedName>
</protein>
<dbReference type="AlphaFoldDB" id="A0A239JVB9"/>
<dbReference type="EMBL" id="FZON01000057">
    <property type="protein sequence ID" value="SNT09857.1"/>
    <property type="molecule type" value="Genomic_DNA"/>
</dbReference>
<proteinExistence type="predicted"/>
<gene>
    <name evidence="1" type="ORF">SAMN04488078_105723</name>
</gene>
<dbReference type="OrthoDB" id="4926688at2"/>